<feature type="compositionally biased region" description="Basic and acidic residues" evidence="1">
    <location>
        <begin position="78"/>
        <end position="88"/>
    </location>
</feature>
<reference evidence="3" key="1">
    <citation type="submission" date="2018-04" db="EMBL/GenBank/DDBJ databases">
        <authorList>
            <person name="Cornet L."/>
        </authorList>
    </citation>
    <scope>NUCLEOTIDE SEQUENCE [LARGE SCALE GENOMIC DNA]</scope>
</reference>
<accession>A0A2W4U0F4</accession>
<dbReference type="EMBL" id="QBMC01000124">
    <property type="protein sequence ID" value="PZO13484.1"/>
    <property type="molecule type" value="Genomic_DNA"/>
</dbReference>
<feature type="region of interest" description="Disordered" evidence="1">
    <location>
        <begin position="66"/>
        <end position="88"/>
    </location>
</feature>
<evidence type="ECO:0000313" key="3">
    <source>
        <dbReference type="Proteomes" id="UP000249354"/>
    </source>
</evidence>
<proteinExistence type="predicted"/>
<protein>
    <submittedName>
        <fullName evidence="2">Uncharacterized protein</fullName>
    </submittedName>
</protein>
<organism evidence="2 3">
    <name type="scientific">Leptolyngbya foveolarum</name>
    <dbReference type="NCBI Taxonomy" id="47253"/>
    <lineage>
        <taxon>Bacteria</taxon>
        <taxon>Bacillati</taxon>
        <taxon>Cyanobacteriota</taxon>
        <taxon>Cyanophyceae</taxon>
        <taxon>Leptolyngbyales</taxon>
        <taxon>Leptolyngbyaceae</taxon>
        <taxon>Leptolyngbya group</taxon>
        <taxon>Leptolyngbya</taxon>
    </lineage>
</organism>
<reference evidence="2 3" key="2">
    <citation type="submission" date="2018-06" db="EMBL/GenBank/DDBJ databases">
        <title>Metagenomic assembly of (sub)arctic Cyanobacteria and their associated microbiome from non-axenic cultures.</title>
        <authorList>
            <person name="Baurain D."/>
        </authorList>
    </citation>
    <scope>NUCLEOTIDE SEQUENCE [LARGE SCALE GENOMIC DNA]</scope>
    <source>
        <strain evidence="2">ULC129bin1</strain>
    </source>
</reference>
<gene>
    <name evidence="2" type="ORF">DCF25_16035</name>
</gene>
<evidence type="ECO:0000313" key="2">
    <source>
        <dbReference type="EMBL" id="PZO13484.1"/>
    </source>
</evidence>
<dbReference type="AlphaFoldDB" id="A0A2W4U0F4"/>
<comment type="caution">
    <text evidence="2">The sequence shown here is derived from an EMBL/GenBank/DDBJ whole genome shotgun (WGS) entry which is preliminary data.</text>
</comment>
<evidence type="ECO:0000256" key="1">
    <source>
        <dbReference type="SAM" id="MobiDB-lite"/>
    </source>
</evidence>
<sequence>MPLNAKQLELPYFIPTSENVSQILTELRTSEASNNQPVQDKDFYLFRDRTARLPWRWKGARQHVGKRSAKTFSTQEKAIADAEKQLGP</sequence>
<name>A0A2W4U0F4_9CYAN</name>
<dbReference type="Proteomes" id="UP000249354">
    <property type="component" value="Unassembled WGS sequence"/>
</dbReference>